<sequence length="354" mass="38451">MPCAVQHGALIHAQLRAFKQEESRHVVTPPLTKTTSCRLTISHSFSQMDYSALVALAVTTLRARKRQFSNTEQTAPKKGNTVRFRTGGLSDLFTGLHAELYDTLRHHSELGIAAVTVIMAALEPALRNGEGFFIPDAKPHDYVGAIVGVRAWVEEELGDVLDAVGEAAGPLITKHSINALLDDFNSLDLEAAVIAAPVPDTTREAMLVALRAETERTSPRLPVQRPGHDFRFVPKYEDKENGESRITLRRCIVLTASTASPSSPPSKRSRLGPLLLLPSPALSAPRTPSRRVRTSGRGGNEALISFLPRALTFNNEFSLQPPMEGVTRDSTAELAPSLRDIAGRTETTVGLKSN</sequence>
<feature type="region of interest" description="Disordered" evidence="1">
    <location>
        <begin position="277"/>
        <end position="297"/>
    </location>
</feature>
<reference evidence="2" key="1">
    <citation type="submission" date="2023-03" db="EMBL/GenBank/DDBJ databases">
        <title>Massive genome expansion in bonnet fungi (Mycena s.s.) driven by repeated elements and novel gene families across ecological guilds.</title>
        <authorList>
            <consortium name="Lawrence Berkeley National Laboratory"/>
            <person name="Harder C.B."/>
            <person name="Miyauchi S."/>
            <person name="Viragh M."/>
            <person name="Kuo A."/>
            <person name="Thoen E."/>
            <person name="Andreopoulos B."/>
            <person name="Lu D."/>
            <person name="Skrede I."/>
            <person name="Drula E."/>
            <person name="Henrissat B."/>
            <person name="Morin E."/>
            <person name="Kohler A."/>
            <person name="Barry K."/>
            <person name="LaButti K."/>
            <person name="Morin E."/>
            <person name="Salamov A."/>
            <person name="Lipzen A."/>
            <person name="Mereny Z."/>
            <person name="Hegedus B."/>
            <person name="Baldrian P."/>
            <person name="Stursova M."/>
            <person name="Weitz H."/>
            <person name="Taylor A."/>
            <person name="Grigoriev I.V."/>
            <person name="Nagy L.G."/>
            <person name="Martin F."/>
            <person name="Kauserud H."/>
        </authorList>
    </citation>
    <scope>NUCLEOTIDE SEQUENCE</scope>
    <source>
        <strain evidence="2">CBHHK182m</strain>
    </source>
</reference>
<comment type="caution">
    <text evidence="2">The sequence shown here is derived from an EMBL/GenBank/DDBJ whole genome shotgun (WGS) entry which is preliminary data.</text>
</comment>
<evidence type="ECO:0000313" key="3">
    <source>
        <dbReference type="Proteomes" id="UP001215598"/>
    </source>
</evidence>
<evidence type="ECO:0000256" key="1">
    <source>
        <dbReference type="SAM" id="MobiDB-lite"/>
    </source>
</evidence>
<protein>
    <submittedName>
        <fullName evidence="2">Uncharacterized protein</fullName>
    </submittedName>
</protein>
<accession>A0AAD7N612</accession>
<proteinExistence type="predicted"/>
<keyword evidence="3" id="KW-1185">Reference proteome</keyword>
<feature type="compositionally biased region" description="Low complexity" evidence="1">
    <location>
        <begin position="277"/>
        <end position="287"/>
    </location>
</feature>
<evidence type="ECO:0000313" key="2">
    <source>
        <dbReference type="EMBL" id="KAJ7747078.1"/>
    </source>
</evidence>
<dbReference type="AlphaFoldDB" id="A0AAD7N612"/>
<name>A0AAD7N612_9AGAR</name>
<dbReference type="EMBL" id="JARKIB010000078">
    <property type="protein sequence ID" value="KAJ7747078.1"/>
    <property type="molecule type" value="Genomic_DNA"/>
</dbReference>
<organism evidence="2 3">
    <name type="scientific">Mycena metata</name>
    <dbReference type="NCBI Taxonomy" id="1033252"/>
    <lineage>
        <taxon>Eukaryota</taxon>
        <taxon>Fungi</taxon>
        <taxon>Dikarya</taxon>
        <taxon>Basidiomycota</taxon>
        <taxon>Agaricomycotina</taxon>
        <taxon>Agaricomycetes</taxon>
        <taxon>Agaricomycetidae</taxon>
        <taxon>Agaricales</taxon>
        <taxon>Marasmiineae</taxon>
        <taxon>Mycenaceae</taxon>
        <taxon>Mycena</taxon>
    </lineage>
</organism>
<gene>
    <name evidence="2" type="ORF">B0H16DRAFT_1462301</name>
</gene>
<dbReference type="Proteomes" id="UP001215598">
    <property type="component" value="Unassembled WGS sequence"/>
</dbReference>